<evidence type="ECO:0000313" key="3">
    <source>
        <dbReference type="Proteomes" id="UP000051955"/>
    </source>
</evidence>
<dbReference type="STRING" id="1423715.FD25_GL000082"/>
<keyword evidence="1" id="KW-0732">Signal</keyword>
<organism evidence="2 3">
    <name type="scientific">Levilactobacillus acidifarinae DSM 19394 = JCM 15949</name>
    <dbReference type="NCBI Taxonomy" id="1423715"/>
    <lineage>
        <taxon>Bacteria</taxon>
        <taxon>Bacillati</taxon>
        <taxon>Bacillota</taxon>
        <taxon>Bacilli</taxon>
        <taxon>Lactobacillales</taxon>
        <taxon>Lactobacillaceae</taxon>
        <taxon>Levilactobacillus</taxon>
    </lineage>
</organism>
<accession>A0A0R1LPW9</accession>
<protein>
    <submittedName>
        <fullName evidence="2">Uncharacterized protein</fullName>
    </submittedName>
</protein>
<dbReference type="OrthoDB" id="2324627at2"/>
<feature type="signal peptide" evidence="1">
    <location>
        <begin position="1"/>
        <end position="21"/>
    </location>
</feature>
<dbReference type="EMBL" id="AZDV01000006">
    <property type="protein sequence ID" value="KRK95667.1"/>
    <property type="molecule type" value="Genomic_DNA"/>
</dbReference>
<sequence length="102" mass="11354">MHKFFKAGMLLGLSLSGMYSAAISSTTARHSHVLVAANRLAVQQLQVHYGQNRVAAAVTCYPARRQQRVTPVYRVPSDRDNADGWIWRGNLPTHHSVTPELD</sequence>
<proteinExistence type="predicted"/>
<dbReference type="PATRIC" id="fig|1423715.3.peg.85"/>
<dbReference type="Proteomes" id="UP000051955">
    <property type="component" value="Unassembled WGS sequence"/>
</dbReference>
<name>A0A0R1LPW9_9LACO</name>
<reference evidence="2 3" key="1">
    <citation type="journal article" date="2015" name="Genome Announc.">
        <title>Expanding the biotechnology potential of lactobacilli through comparative genomics of 213 strains and associated genera.</title>
        <authorList>
            <person name="Sun Z."/>
            <person name="Harris H.M."/>
            <person name="McCann A."/>
            <person name="Guo C."/>
            <person name="Argimon S."/>
            <person name="Zhang W."/>
            <person name="Yang X."/>
            <person name="Jeffery I.B."/>
            <person name="Cooney J.C."/>
            <person name="Kagawa T.F."/>
            <person name="Liu W."/>
            <person name="Song Y."/>
            <person name="Salvetti E."/>
            <person name="Wrobel A."/>
            <person name="Rasinkangas P."/>
            <person name="Parkhill J."/>
            <person name="Rea M.C."/>
            <person name="O'Sullivan O."/>
            <person name="Ritari J."/>
            <person name="Douillard F.P."/>
            <person name="Paul Ross R."/>
            <person name="Yang R."/>
            <person name="Briner A.E."/>
            <person name="Felis G.E."/>
            <person name="de Vos W.M."/>
            <person name="Barrangou R."/>
            <person name="Klaenhammer T.R."/>
            <person name="Caufield P.W."/>
            <person name="Cui Y."/>
            <person name="Zhang H."/>
            <person name="O'Toole P.W."/>
        </authorList>
    </citation>
    <scope>NUCLEOTIDE SEQUENCE [LARGE SCALE GENOMIC DNA]</scope>
    <source>
        <strain evidence="2 3">DSM 19394</strain>
    </source>
</reference>
<keyword evidence="3" id="KW-1185">Reference proteome</keyword>
<feature type="chain" id="PRO_5006407498" evidence="1">
    <location>
        <begin position="22"/>
        <end position="102"/>
    </location>
</feature>
<gene>
    <name evidence="2" type="ORF">FD25_GL000082</name>
</gene>
<dbReference type="RefSeq" id="WP_057802000.1">
    <property type="nucleotide sequence ID" value="NZ_AZDV01000006.1"/>
</dbReference>
<dbReference type="AlphaFoldDB" id="A0A0R1LPW9"/>
<evidence type="ECO:0000256" key="1">
    <source>
        <dbReference type="SAM" id="SignalP"/>
    </source>
</evidence>
<evidence type="ECO:0000313" key="2">
    <source>
        <dbReference type="EMBL" id="KRK95667.1"/>
    </source>
</evidence>
<comment type="caution">
    <text evidence="2">The sequence shown here is derived from an EMBL/GenBank/DDBJ whole genome shotgun (WGS) entry which is preliminary data.</text>
</comment>